<feature type="compositionally biased region" description="Basic and acidic residues" evidence="12">
    <location>
        <begin position="1139"/>
        <end position="1148"/>
    </location>
</feature>
<feature type="transmembrane region" description="Helical" evidence="13">
    <location>
        <begin position="767"/>
        <end position="791"/>
    </location>
</feature>
<dbReference type="InParanoid" id="W4KAW6"/>
<evidence type="ECO:0000256" key="5">
    <source>
        <dbReference type="ARBA" id="ARBA00022679"/>
    </source>
</evidence>
<keyword evidence="7" id="KW-0418">Kinase</keyword>
<dbReference type="PRINTS" id="PR00344">
    <property type="entry name" value="BCTRLSENSOR"/>
</dbReference>
<name>W4KAW6_HETIT</name>
<feature type="region of interest" description="Disordered" evidence="12">
    <location>
        <begin position="1383"/>
        <end position="1439"/>
    </location>
</feature>
<dbReference type="InterPro" id="IPR005467">
    <property type="entry name" value="His_kinase_dom"/>
</dbReference>
<dbReference type="Pfam" id="PF01590">
    <property type="entry name" value="GAF"/>
    <property type="match status" value="1"/>
</dbReference>
<feature type="compositionally biased region" description="Low complexity" evidence="12">
    <location>
        <begin position="1421"/>
        <end position="1439"/>
    </location>
</feature>
<dbReference type="CDD" id="cd17546">
    <property type="entry name" value="REC_hyHK_CKI1_RcsC-like"/>
    <property type="match status" value="1"/>
</dbReference>
<gene>
    <name evidence="16" type="ORF">HETIRDRAFT_444487</name>
</gene>
<feature type="region of interest" description="Disordered" evidence="12">
    <location>
        <begin position="1290"/>
        <end position="1341"/>
    </location>
</feature>
<evidence type="ECO:0000256" key="8">
    <source>
        <dbReference type="ARBA" id="ARBA00022824"/>
    </source>
</evidence>
<dbReference type="InterPro" id="IPR003018">
    <property type="entry name" value="GAF"/>
</dbReference>
<dbReference type="InterPro" id="IPR003661">
    <property type="entry name" value="HisK_dim/P_dom"/>
</dbReference>
<keyword evidence="4 11" id="KW-0597">Phosphoprotein</keyword>
<dbReference type="InterPro" id="IPR004358">
    <property type="entry name" value="Sig_transdc_His_kin-like_C"/>
</dbReference>
<feature type="domain" description="Histidine kinase" evidence="14">
    <location>
        <begin position="2000"/>
        <end position="2269"/>
    </location>
</feature>
<accession>W4KAW6</accession>
<dbReference type="Pfam" id="PF00072">
    <property type="entry name" value="Response_reg"/>
    <property type="match status" value="1"/>
</dbReference>
<dbReference type="GO" id="GO:0004168">
    <property type="term" value="F:dolichol kinase activity"/>
    <property type="evidence" value="ECO:0007669"/>
    <property type="project" value="UniProtKB-EC"/>
</dbReference>
<dbReference type="HOGENOM" id="CLU_000445_114_44_1"/>
<dbReference type="RefSeq" id="XP_009545176.1">
    <property type="nucleotide sequence ID" value="XM_009546881.1"/>
</dbReference>
<dbReference type="InterPro" id="IPR001789">
    <property type="entry name" value="Sig_transdc_resp-reg_receiver"/>
</dbReference>
<comment type="subcellular location">
    <subcellularLocation>
        <location evidence="1">Endoplasmic reticulum membrane</location>
        <topology evidence="1">Multi-pass membrane protein</topology>
    </subcellularLocation>
</comment>
<keyword evidence="8" id="KW-0256">Endoplasmic reticulum</keyword>
<dbReference type="PANTHER" id="PTHR13205:SF15">
    <property type="entry name" value="DOLICHOL KINASE"/>
    <property type="match status" value="1"/>
</dbReference>
<dbReference type="InterPro" id="IPR003594">
    <property type="entry name" value="HATPase_dom"/>
</dbReference>
<keyword evidence="6 13" id="KW-0812">Transmembrane</keyword>
<feature type="region of interest" description="Disordered" evidence="12">
    <location>
        <begin position="1084"/>
        <end position="1158"/>
    </location>
</feature>
<organism evidence="16 17">
    <name type="scientific">Heterobasidion irregulare (strain TC 32-1)</name>
    <dbReference type="NCBI Taxonomy" id="747525"/>
    <lineage>
        <taxon>Eukaryota</taxon>
        <taxon>Fungi</taxon>
        <taxon>Dikarya</taxon>
        <taxon>Basidiomycota</taxon>
        <taxon>Agaricomycotina</taxon>
        <taxon>Agaricomycetes</taxon>
        <taxon>Russulales</taxon>
        <taxon>Bondarzewiaceae</taxon>
        <taxon>Heterobasidion</taxon>
        <taxon>Heterobasidion annosum species complex</taxon>
    </lineage>
</organism>
<dbReference type="PROSITE" id="PS50109">
    <property type="entry name" value="HIS_KIN"/>
    <property type="match status" value="1"/>
</dbReference>
<feature type="transmembrane region" description="Helical" evidence="13">
    <location>
        <begin position="463"/>
        <end position="483"/>
    </location>
</feature>
<evidence type="ECO:0000256" key="3">
    <source>
        <dbReference type="ARBA" id="ARBA00012132"/>
    </source>
</evidence>
<dbReference type="CDD" id="cd00082">
    <property type="entry name" value="HisKA"/>
    <property type="match status" value="1"/>
</dbReference>
<feature type="compositionally biased region" description="Polar residues" evidence="12">
    <location>
        <begin position="1293"/>
        <end position="1308"/>
    </location>
</feature>
<evidence type="ECO:0000256" key="11">
    <source>
        <dbReference type="PROSITE-ProRule" id="PRU00169"/>
    </source>
</evidence>
<feature type="region of interest" description="Disordered" evidence="12">
    <location>
        <begin position="2488"/>
        <end position="2507"/>
    </location>
</feature>
<dbReference type="InterPro" id="IPR036097">
    <property type="entry name" value="HisK_dim/P_sf"/>
</dbReference>
<feature type="transmembrane region" description="Helical" evidence="13">
    <location>
        <begin position="604"/>
        <end position="626"/>
    </location>
</feature>
<feature type="compositionally biased region" description="Low complexity" evidence="12">
    <location>
        <begin position="701"/>
        <end position="716"/>
    </location>
</feature>
<dbReference type="SMART" id="SM00387">
    <property type="entry name" value="HATPase_c"/>
    <property type="match status" value="1"/>
</dbReference>
<protein>
    <recommendedName>
        <fullName evidence="3">dolichol kinase</fullName>
        <ecNumber evidence="3">2.7.1.108</ecNumber>
    </recommendedName>
</protein>
<evidence type="ECO:0000259" key="15">
    <source>
        <dbReference type="PROSITE" id="PS50110"/>
    </source>
</evidence>
<feature type="modified residue" description="4-aspartylphosphate" evidence="11">
    <location>
        <position position="2588"/>
    </location>
</feature>
<dbReference type="Gene3D" id="3.40.50.2300">
    <property type="match status" value="1"/>
</dbReference>
<feature type="region of interest" description="Disordered" evidence="12">
    <location>
        <begin position="992"/>
        <end position="1020"/>
    </location>
</feature>
<dbReference type="SUPFAM" id="SSF55781">
    <property type="entry name" value="GAF domain-like"/>
    <property type="match status" value="1"/>
</dbReference>
<dbReference type="Gene3D" id="3.30.565.10">
    <property type="entry name" value="Histidine kinase-like ATPase, C-terminal domain"/>
    <property type="match status" value="1"/>
</dbReference>
<dbReference type="InterPro" id="IPR036890">
    <property type="entry name" value="HATPase_C_sf"/>
</dbReference>
<dbReference type="GO" id="GO:0005789">
    <property type="term" value="C:endoplasmic reticulum membrane"/>
    <property type="evidence" value="ECO:0007669"/>
    <property type="project" value="UniProtKB-SubCell"/>
</dbReference>
<evidence type="ECO:0000313" key="17">
    <source>
        <dbReference type="Proteomes" id="UP000030671"/>
    </source>
</evidence>
<feature type="region of interest" description="Disordered" evidence="12">
    <location>
        <begin position="39"/>
        <end position="58"/>
    </location>
</feature>
<evidence type="ECO:0000259" key="14">
    <source>
        <dbReference type="PROSITE" id="PS50109"/>
    </source>
</evidence>
<evidence type="ECO:0000256" key="7">
    <source>
        <dbReference type="ARBA" id="ARBA00022777"/>
    </source>
</evidence>
<evidence type="ECO:0000256" key="6">
    <source>
        <dbReference type="ARBA" id="ARBA00022692"/>
    </source>
</evidence>
<feature type="transmembrane region" description="Helical" evidence="13">
    <location>
        <begin position="495"/>
        <end position="514"/>
    </location>
</feature>
<keyword evidence="9 13" id="KW-1133">Transmembrane helix</keyword>
<reference evidence="16 17" key="1">
    <citation type="journal article" date="2012" name="New Phytol.">
        <title>Insight into trade-off between wood decay and parasitism from the genome of a fungal forest pathogen.</title>
        <authorList>
            <person name="Olson A."/>
            <person name="Aerts A."/>
            <person name="Asiegbu F."/>
            <person name="Belbahri L."/>
            <person name="Bouzid O."/>
            <person name="Broberg A."/>
            <person name="Canback B."/>
            <person name="Coutinho P.M."/>
            <person name="Cullen D."/>
            <person name="Dalman K."/>
            <person name="Deflorio G."/>
            <person name="van Diepen L.T."/>
            <person name="Dunand C."/>
            <person name="Duplessis S."/>
            <person name="Durling M."/>
            <person name="Gonthier P."/>
            <person name="Grimwood J."/>
            <person name="Fossdal C.G."/>
            <person name="Hansson D."/>
            <person name="Henrissat B."/>
            <person name="Hietala A."/>
            <person name="Himmelstrand K."/>
            <person name="Hoffmeister D."/>
            <person name="Hogberg N."/>
            <person name="James T.Y."/>
            <person name="Karlsson M."/>
            <person name="Kohler A."/>
            <person name="Kues U."/>
            <person name="Lee Y.H."/>
            <person name="Lin Y.C."/>
            <person name="Lind M."/>
            <person name="Lindquist E."/>
            <person name="Lombard V."/>
            <person name="Lucas S."/>
            <person name="Lunden K."/>
            <person name="Morin E."/>
            <person name="Murat C."/>
            <person name="Park J."/>
            <person name="Raffaello T."/>
            <person name="Rouze P."/>
            <person name="Salamov A."/>
            <person name="Schmutz J."/>
            <person name="Solheim H."/>
            <person name="Stahlberg J."/>
            <person name="Velez H."/>
            <person name="de Vries R.P."/>
            <person name="Wiebenga A."/>
            <person name="Woodward S."/>
            <person name="Yakovlev I."/>
            <person name="Garbelotto M."/>
            <person name="Martin F."/>
            <person name="Grigoriev I.V."/>
            <person name="Stenlid J."/>
        </authorList>
    </citation>
    <scope>NUCLEOTIDE SEQUENCE [LARGE SCALE GENOMIC DNA]</scope>
    <source>
        <strain evidence="16 17">TC 32-1</strain>
    </source>
</reference>
<feature type="region of interest" description="Disordered" evidence="12">
    <location>
        <begin position="91"/>
        <end position="199"/>
    </location>
</feature>
<feature type="region of interest" description="Disordered" evidence="12">
    <location>
        <begin position="1540"/>
        <end position="1559"/>
    </location>
</feature>
<dbReference type="Proteomes" id="UP000030671">
    <property type="component" value="Unassembled WGS sequence"/>
</dbReference>
<feature type="transmembrane region" description="Helical" evidence="13">
    <location>
        <begin position="651"/>
        <end position="672"/>
    </location>
</feature>
<feature type="region of interest" description="Disordered" evidence="12">
    <location>
        <begin position="1486"/>
        <end position="1515"/>
    </location>
</feature>
<evidence type="ECO:0000256" key="1">
    <source>
        <dbReference type="ARBA" id="ARBA00004477"/>
    </source>
</evidence>
<evidence type="ECO:0000256" key="2">
    <source>
        <dbReference type="ARBA" id="ARBA00010794"/>
    </source>
</evidence>
<dbReference type="FunFam" id="1.10.287.130:FF:000023">
    <property type="entry name" value="Sensor histidine kinase/response regulator, putative"/>
    <property type="match status" value="1"/>
</dbReference>
<proteinExistence type="inferred from homology"/>
<dbReference type="eggNOG" id="KOG0519">
    <property type="taxonomic scope" value="Eukaryota"/>
</dbReference>
<dbReference type="GeneID" id="20675581"/>
<dbReference type="PROSITE" id="PS50110">
    <property type="entry name" value="RESPONSE_REGULATORY"/>
    <property type="match status" value="1"/>
</dbReference>
<dbReference type="Pfam" id="PF02518">
    <property type="entry name" value="HATPase_c"/>
    <property type="match status" value="1"/>
</dbReference>
<dbReference type="SUPFAM" id="SSF55874">
    <property type="entry name" value="ATPase domain of HSP90 chaperone/DNA topoisomerase II/histidine kinase"/>
    <property type="match status" value="1"/>
</dbReference>
<evidence type="ECO:0000256" key="13">
    <source>
        <dbReference type="SAM" id="Phobius"/>
    </source>
</evidence>
<dbReference type="SMART" id="SM00388">
    <property type="entry name" value="HisKA"/>
    <property type="match status" value="1"/>
</dbReference>
<feature type="compositionally biased region" description="Basic and acidic residues" evidence="12">
    <location>
        <begin position="1104"/>
        <end position="1115"/>
    </location>
</feature>
<dbReference type="STRING" id="747525.W4KAW6"/>
<feature type="region of interest" description="Disordered" evidence="12">
    <location>
        <begin position="683"/>
        <end position="716"/>
    </location>
</feature>
<dbReference type="OrthoDB" id="21225at2759"/>
<sequence>MHGRPQNPSNASRKESCMHQGLSTVERYVTLCDMCVTGRCDVSSPSPPPSTLAPSRVDTLRKAAAGTRAGRRRLSELGADAAANASQTLDWSTSYQAGSSSPASGASSEDDDSDDQTVVDQRSSHQEQRTSAQDVLHKAPVLNRRPPSPVHHLSSSDGSKGSGKARSGPRSFTRSRSPAPQSVHSNGPGLPPRTPSPSAFFRARHIPTSAFRYVLPGMLSLSFHVPLSSKVCQLALDAKYAAECSSLLLALGCVAWKLSEFDPDSPNVWLSIASLIYVFCTHFSISTSPAPTKTQSVTSPVLLRSASPRFNEAREFKRASSHLPVPPKPVFGYVWMTVPKNYRNSTDDGMLSGLILGPLIASSLLYASQKMQASATSPDMLRSPSHWYIEPPPVLSNLGKPLSLLQALVLSRRNAVSLATLCSAILLVHVCASWGFEALYRRRTNVAEGERASVPRSEARKSWLYVLFTSAVCLGLLALRFLFERAHLGVWQAMSYWEIACASVFYQLSLYIAIRLAHRGFTLGELSLVVFGATGLYMELIWPVTTPFIKTYRLPTPLLIYQIALIPGSLLTGFLLSPLLVLSRQIAQRPVRRLRFPHEKQAHRRALAAGFYLGATLIIGGLIGMWTRWCLRNRDPWLWVVYWLLEGRKQWTRPALLVYWALLGIISVAGWNRQLARSRRYRPRNAMGGMGDGQNGGGGTPASEPSRPSTPPSSASAMGLTFASVAMPQLPAFPHGANLGAALGASEWLDAADRRVPTLGLNGRRKFFHALAVVMFLPGVAADPAFAHLAFSAAFALFAFAEYVRYFALYPFGASVHLFMNEFLDHKDSGTAILSHFYLLTGCAGSVWFEGSSRLLLYTGTLAVGVGDAVASIVGKRVGRHRWSPTTSKTVEGSVAFTLSVAGFAWALGLCGLAEDFSVVRYTVIVGLSSVLEGLSGQNDNLTVPVSVVELCVGRGTGARVCNEISYSACVVRGVTGGAACGGRVMTGWPGALLDASEPRSTPEHAMDDQQRPSPSSPAPSAFAFPALVLNDVAIPLSLTAQQNAVSLVPHVHLAHAKRAIRRPLRPSTASAVEEKHFILPSSTHVYPASEGDTPLLTPGSDHGTADRSSLEPDRGGGGLQASLADKPVPAPSYSLRDSPPKRSDHPSSRSPFDVSPPIESAAASEFSLLQRISEAATSDHDWATFVSAYALGGWDPHKTPNQPRSCFEPSLTISEPYASPKDLSSAEFATLDRPRLPTIAARRSTTTDVSHFPLGGNGAVPLQKLTSRAILHDHLPQGSSALSVPPPIARASSLSRRPTVPISSSSASRRHRNPFADVRSPSIPQPPTLSLGSLPATVPHADSTTTAAAMRWAAARVNISPLALPSPEHELTDPMRGAIAVIPGSYSPEMPPAQGPLSPGGRKSRLGSFWEGTQDVDNGPPASASPSPPSVNHSSPSQLHAALNAALPIAPTPTAAPPTLPQGVPLATAPVQHSVQQLDDYFGDTPLVQASSSHPSPEQPHPIHSGTSHVHRQSTVPPFDSIVQTVPALPRRVCLTRQTSSPLPNAQPVFDSRPGTQRSVPDALASLKAGRAVKEESMFTELGYLTAPHPPDELERRRALYQFNLRNTGADVNFDRIERLTKLVFNTKTVAISLIDGNEHWFRIRYVSADRVDMRARDPSAVSGDEPTVILDTHEDWRFEKNPLVTGPPHARFYAGAPLRTQDGFNVGTLAIMDDVPRQDFSPRQRHTLKEFARAQLELTGHRHARDGVVARQGASSSSSPPLWSRLTHPQIQLRIRDRIQTSMEQFTRECLEIDTDAGADGDARPAKAFSMDKVYERAAKLVKKTLDVEGAIVMDVSHADVLETISAEGTMSVVVHSADAPEGTRTHMLSAEEYARLYETFVRYPDGKVSEGLVPAPLRPFIPTGIQYALSVPIFNIDKRPFAMLCAYNSSEQGKRFRNACVARGSRAVLFARDRHVFDYLLGLCDAHLSITGVIILSAVLKRRMTLADKAKSLFISNISHELRTPLHGILAAAELLADTPLNHSQISFLQTVQACGTSLVETVNHVLDFTKLSGNSKAGGVEHVIRPSKVDLVQLVEEAIEGCWIGHRARMSSLNDSEIGSLYSPPRQDRSFAKTPSKHVEIVVEIGEREQGWMVKCEKGGIRRVLMNIFGNSLKFTVVGFDLLGGQLSQDRLLRDLMNRTAPDAAPSKVRVELSVVDTGKGISQDFLKNQLFHPFSQENPLQTGTGLGLAIVNSIVQSKGIDGKVDVWSAEHVGTEIKVTLPIEAAEDDEKSTIMEPLTTDEPCTVSLSGFDDQHRGVRLLREVLTNYIVSWWGLQVAPLDSRGQINVVNEDLTPLVHAIECRDPSRPFIILTTGRGDDQLMTTVNEYERIGGFCRVLYKPGGPSRLRAMLKLCLYSLKIGQQTSASTPVPEAAAVAPHPLEKAMSPEVLVSEFNRLSVQGLDNLRRNSEVMSSGPSALARPGLGMRSITAHPVATWNDMPVPEEENAAAPTPSPGVRPRALSHNMPSPTISVGSGGTLLKSSVGSLEARERVRVLVVEDNSILRNLLIRWLQSKGYEFRDAVDGQEGVRMFESEERFDVILLDLSMPILDGVGATVAIRGIEAMRSEKDHPARILALTGMSSLEDKRRAFEAGVDGYLVKPVAFKTLTEMFSQLGIP</sequence>
<dbReference type="Pfam" id="PF00512">
    <property type="entry name" value="HisKA"/>
    <property type="match status" value="1"/>
</dbReference>
<dbReference type="SUPFAM" id="SSF52172">
    <property type="entry name" value="CheY-like"/>
    <property type="match status" value="1"/>
</dbReference>
<dbReference type="EMBL" id="KI925457">
    <property type="protein sequence ID" value="ETW82864.1"/>
    <property type="molecule type" value="Genomic_DNA"/>
</dbReference>
<feature type="transmembrane region" description="Helical" evidence="13">
    <location>
        <begin position="559"/>
        <end position="583"/>
    </location>
</feature>
<feature type="compositionally biased region" description="Low complexity" evidence="12">
    <location>
        <begin position="92"/>
        <end position="107"/>
    </location>
</feature>
<dbReference type="GO" id="GO:0000155">
    <property type="term" value="F:phosphorelay sensor kinase activity"/>
    <property type="evidence" value="ECO:0007669"/>
    <property type="project" value="InterPro"/>
</dbReference>
<dbReference type="PANTHER" id="PTHR13205">
    <property type="entry name" value="TRANSMEMBRANE PROTEIN 15-RELATED"/>
    <property type="match status" value="1"/>
</dbReference>
<dbReference type="GO" id="GO:0043048">
    <property type="term" value="P:dolichyl monophosphate biosynthetic process"/>
    <property type="evidence" value="ECO:0007669"/>
    <property type="project" value="TreeGrafter"/>
</dbReference>
<dbReference type="SMART" id="SM00448">
    <property type="entry name" value="REC"/>
    <property type="match status" value="1"/>
</dbReference>
<feature type="transmembrane region" description="Helical" evidence="13">
    <location>
        <begin position="526"/>
        <end position="544"/>
    </location>
</feature>
<dbReference type="KEGG" id="hir:HETIRDRAFT_444487"/>
<evidence type="ECO:0000256" key="12">
    <source>
        <dbReference type="SAM" id="MobiDB-lite"/>
    </source>
</evidence>
<dbReference type="eggNOG" id="KOG2468">
    <property type="taxonomic scope" value="Eukaryota"/>
</dbReference>
<evidence type="ECO:0000256" key="9">
    <source>
        <dbReference type="ARBA" id="ARBA00022989"/>
    </source>
</evidence>
<comment type="similarity">
    <text evidence="2">Belongs to the polyprenol kinase family.</text>
</comment>
<keyword evidence="5" id="KW-0808">Transferase</keyword>
<feature type="compositionally biased region" description="Polar residues" evidence="12">
    <location>
        <begin position="172"/>
        <end position="185"/>
    </location>
</feature>
<evidence type="ECO:0000256" key="4">
    <source>
        <dbReference type="ARBA" id="ARBA00022553"/>
    </source>
</evidence>
<feature type="compositionally biased region" description="Low complexity" evidence="12">
    <location>
        <begin position="155"/>
        <end position="171"/>
    </location>
</feature>
<dbReference type="InterPro" id="IPR011006">
    <property type="entry name" value="CheY-like_superfamily"/>
</dbReference>
<feature type="transmembrane region" description="Helical" evidence="13">
    <location>
        <begin position="415"/>
        <end position="436"/>
    </location>
</feature>
<evidence type="ECO:0000256" key="10">
    <source>
        <dbReference type="ARBA" id="ARBA00023136"/>
    </source>
</evidence>
<feature type="compositionally biased region" description="Basic and acidic residues" evidence="12">
    <location>
        <begin position="997"/>
        <end position="1011"/>
    </location>
</feature>
<feature type="compositionally biased region" description="Gly residues" evidence="12">
    <location>
        <begin position="688"/>
        <end position="700"/>
    </location>
</feature>
<dbReference type="InterPro" id="IPR032974">
    <property type="entry name" value="Polypren_kinase"/>
</dbReference>
<dbReference type="EC" id="2.7.1.108" evidence="3"/>
<dbReference type="Gene3D" id="1.10.287.130">
    <property type="match status" value="1"/>
</dbReference>
<keyword evidence="10 13" id="KW-0472">Membrane</keyword>
<feature type="domain" description="Response regulatory" evidence="15">
    <location>
        <begin position="2538"/>
        <end position="2660"/>
    </location>
</feature>
<feature type="compositionally biased region" description="Acidic residues" evidence="12">
    <location>
        <begin position="108"/>
        <end position="117"/>
    </location>
</feature>
<dbReference type="SUPFAM" id="SSF47384">
    <property type="entry name" value="Homodimeric domain of signal transducing histidine kinase"/>
    <property type="match status" value="1"/>
</dbReference>
<evidence type="ECO:0000313" key="16">
    <source>
        <dbReference type="EMBL" id="ETW82864.1"/>
    </source>
</evidence>
<keyword evidence="17" id="KW-1185">Reference proteome</keyword>